<keyword evidence="5" id="KW-0227">DNA damage</keyword>
<comment type="subcellular location">
    <subcellularLocation>
        <location evidence="1">Nucleus</location>
    </subcellularLocation>
</comment>
<feature type="non-terminal residue" evidence="11">
    <location>
        <position position="367"/>
    </location>
</feature>
<dbReference type="CDD" id="cd05171">
    <property type="entry name" value="PIKKc_ATM"/>
    <property type="match status" value="1"/>
</dbReference>
<dbReference type="Gene3D" id="1.10.1070.11">
    <property type="entry name" value="Phosphatidylinositol 3-/4-kinase, catalytic domain"/>
    <property type="match status" value="1"/>
</dbReference>
<feature type="domain" description="FATC" evidence="10">
    <location>
        <begin position="335"/>
        <end position="367"/>
    </location>
</feature>
<dbReference type="EC" id="2.7.11.1" evidence="2"/>
<evidence type="ECO:0000256" key="8">
    <source>
        <dbReference type="ARBA" id="ARBA00023242"/>
    </source>
</evidence>
<evidence type="ECO:0000256" key="7">
    <source>
        <dbReference type="ARBA" id="ARBA00022840"/>
    </source>
</evidence>
<dbReference type="InterPro" id="IPR003152">
    <property type="entry name" value="FATC_dom"/>
</dbReference>
<evidence type="ECO:0000313" key="12">
    <source>
        <dbReference type="EnsemblProtists" id="EKX38308"/>
    </source>
</evidence>
<dbReference type="InterPro" id="IPR036940">
    <property type="entry name" value="PI3/4_kinase_cat_sf"/>
</dbReference>
<dbReference type="Pfam" id="PF02260">
    <property type="entry name" value="FATC"/>
    <property type="match status" value="1"/>
</dbReference>
<evidence type="ECO:0000256" key="3">
    <source>
        <dbReference type="ARBA" id="ARBA00022679"/>
    </source>
</evidence>
<protein>
    <recommendedName>
        <fullName evidence="2">non-specific serine/threonine protein kinase</fullName>
        <ecNumber evidence="2">2.7.11.1</ecNumber>
    </recommendedName>
</protein>
<dbReference type="GO" id="GO:0005634">
    <property type="term" value="C:nucleus"/>
    <property type="evidence" value="ECO:0007669"/>
    <property type="project" value="UniProtKB-SubCell"/>
</dbReference>
<dbReference type="InterPro" id="IPR044107">
    <property type="entry name" value="PIKKc_ATM"/>
</dbReference>
<dbReference type="GO" id="GO:0005524">
    <property type="term" value="F:ATP binding"/>
    <property type="evidence" value="ECO:0007669"/>
    <property type="project" value="UniProtKB-KW"/>
</dbReference>
<evidence type="ECO:0000256" key="2">
    <source>
        <dbReference type="ARBA" id="ARBA00012513"/>
    </source>
</evidence>
<keyword evidence="13" id="KW-1185">Reference proteome</keyword>
<dbReference type="Gene3D" id="3.30.1010.10">
    <property type="entry name" value="Phosphatidylinositol 3-kinase Catalytic Subunit, Chain A, domain 4"/>
    <property type="match status" value="1"/>
</dbReference>
<proteinExistence type="predicted"/>
<dbReference type="STRING" id="905079.L1IPZ0"/>
<dbReference type="EMBL" id="JH993050">
    <property type="protein sequence ID" value="EKX38308.1"/>
    <property type="molecule type" value="Genomic_DNA"/>
</dbReference>
<evidence type="ECO:0000256" key="4">
    <source>
        <dbReference type="ARBA" id="ARBA00022741"/>
    </source>
</evidence>
<evidence type="ECO:0000256" key="6">
    <source>
        <dbReference type="ARBA" id="ARBA00022777"/>
    </source>
</evidence>
<evidence type="ECO:0000256" key="1">
    <source>
        <dbReference type="ARBA" id="ARBA00004123"/>
    </source>
</evidence>
<dbReference type="PANTHER" id="PTHR37079:SF4">
    <property type="entry name" value="SERINE_THREONINE-PROTEIN KINASE ATM"/>
    <property type="match status" value="1"/>
</dbReference>
<keyword evidence="6" id="KW-0418">Kinase</keyword>
<evidence type="ECO:0000259" key="9">
    <source>
        <dbReference type="PROSITE" id="PS50290"/>
    </source>
</evidence>
<organism evidence="11">
    <name type="scientific">Guillardia theta (strain CCMP2712)</name>
    <name type="common">Cryptophyte</name>
    <dbReference type="NCBI Taxonomy" id="905079"/>
    <lineage>
        <taxon>Eukaryota</taxon>
        <taxon>Cryptophyceae</taxon>
        <taxon>Pyrenomonadales</taxon>
        <taxon>Geminigeraceae</taxon>
        <taxon>Guillardia</taxon>
    </lineage>
</organism>
<dbReference type="PROSITE" id="PS50290">
    <property type="entry name" value="PI3_4_KINASE_3"/>
    <property type="match status" value="1"/>
</dbReference>
<feature type="non-terminal residue" evidence="11">
    <location>
        <position position="1"/>
    </location>
</feature>
<feature type="domain" description="PI3K/PI4K catalytic" evidence="9">
    <location>
        <begin position="5"/>
        <end position="351"/>
    </location>
</feature>
<dbReference type="SMART" id="SM00146">
    <property type="entry name" value="PI3Kc"/>
    <property type="match status" value="1"/>
</dbReference>
<keyword evidence="3" id="KW-0808">Transferase</keyword>
<dbReference type="Pfam" id="PF00454">
    <property type="entry name" value="PI3_PI4_kinase"/>
    <property type="match status" value="1"/>
</dbReference>
<dbReference type="InterPro" id="IPR011009">
    <property type="entry name" value="Kinase-like_dom_sf"/>
</dbReference>
<evidence type="ECO:0000313" key="13">
    <source>
        <dbReference type="Proteomes" id="UP000011087"/>
    </source>
</evidence>
<reference evidence="13" key="2">
    <citation type="submission" date="2012-11" db="EMBL/GenBank/DDBJ databases">
        <authorList>
            <person name="Kuo A."/>
            <person name="Curtis B.A."/>
            <person name="Tanifuji G."/>
            <person name="Burki F."/>
            <person name="Gruber A."/>
            <person name="Irimia M."/>
            <person name="Maruyama S."/>
            <person name="Arias M.C."/>
            <person name="Ball S.G."/>
            <person name="Gile G.H."/>
            <person name="Hirakawa Y."/>
            <person name="Hopkins J.F."/>
            <person name="Rensing S.A."/>
            <person name="Schmutz J."/>
            <person name="Symeonidi A."/>
            <person name="Elias M."/>
            <person name="Eveleigh R.J."/>
            <person name="Herman E.K."/>
            <person name="Klute M.J."/>
            <person name="Nakayama T."/>
            <person name="Obornik M."/>
            <person name="Reyes-Prieto A."/>
            <person name="Armbrust E.V."/>
            <person name="Aves S.J."/>
            <person name="Beiko R.G."/>
            <person name="Coutinho P."/>
            <person name="Dacks J.B."/>
            <person name="Durnford D.G."/>
            <person name="Fast N.M."/>
            <person name="Green B.R."/>
            <person name="Grisdale C."/>
            <person name="Hempe F."/>
            <person name="Henrissat B."/>
            <person name="Hoppner M.P."/>
            <person name="Ishida K.-I."/>
            <person name="Kim E."/>
            <person name="Koreny L."/>
            <person name="Kroth P.G."/>
            <person name="Liu Y."/>
            <person name="Malik S.-B."/>
            <person name="Maier U.G."/>
            <person name="McRose D."/>
            <person name="Mock T."/>
            <person name="Neilson J.A."/>
            <person name="Onodera N.T."/>
            <person name="Poole A.M."/>
            <person name="Pritham E.J."/>
            <person name="Richards T.A."/>
            <person name="Rocap G."/>
            <person name="Roy S.W."/>
            <person name="Sarai C."/>
            <person name="Schaack S."/>
            <person name="Shirato S."/>
            <person name="Slamovits C.H."/>
            <person name="Spencer D.F."/>
            <person name="Suzuki S."/>
            <person name="Worden A.Z."/>
            <person name="Zauner S."/>
            <person name="Barry K."/>
            <person name="Bell C."/>
            <person name="Bharti A.K."/>
            <person name="Crow J.A."/>
            <person name="Grimwood J."/>
            <person name="Kramer R."/>
            <person name="Lindquist E."/>
            <person name="Lucas S."/>
            <person name="Salamov A."/>
            <person name="McFadden G.I."/>
            <person name="Lane C.E."/>
            <person name="Keeling P.J."/>
            <person name="Gray M.W."/>
            <person name="Grigoriev I.V."/>
            <person name="Archibald J.M."/>
        </authorList>
    </citation>
    <scope>NUCLEOTIDE SEQUENCE</scope>
    <source>
        <strain evidence="13">CCMP2712</strain>
    </source>
</reference>
<dbReference type="RefSeq" id="XP_005825288.1">
    <property type="nucleotide sequence ID" value="XM_005825231.1"/>
</dbReference>
<dbReference type="PANTHER" id="PTHR37079">
    <property type="entry name" value="SERINE/THREONINE-PROTEIN KINASE ATM"/>
    <property type="match status" value="1"/>
</dbReference>
<evidence type="ECO:0000313" key="11">
    <source>
        <dbReference type="EMBL" id="EKX38308.1"/>
    </source>
</evidence>
<keyword evidence="7" id="KW-0067">ATP-binding</keyword>
<sequence>YVSRFENHYIIPGGITEPKKIVCISCNNVAFPQLVKKDDPNTDLIASQLFSVVNVLLKKDSACRERNLKMLMYKVIPIAKDVGLIEFVEGAQSLSDVLVRKDTDSLHARFDPQDFNFVTCRQMISGIQKSYKIKLGKAKTEGERMQLHSDMTRELRSKFDLICDKVSPVFRYHFLEISSSASDYLGKRLNYTRSAAASSMVGYIVGLGDRHLSNILIDADRQLLHIDLGQVFDFARATPRYPETVPFRLTRDMVDGMGMLGVEGSFIRCCIESMRVMRENKNALLSVIDILLYESNLERLSAKVNDNNGAEKMALFATLVRGSIKGKLEGAYGGEVLGIETQIRRLIREATDPENLCQLFHGWSAWI</sequence>
<dbReference type="GO" id="GO:0004674">
    <property type="term" value="F:protein serine/threonine kinase activity"/>
    <property type="evidence" value="ECO:0007669"/>
    <property type="project" value="UniProtKB-EC"/>
</dbReference>
<dbReference type="Proteomes" id="UP000011087">
    <property type="component" value="Unassembled WGS sequence"/>
</dbReference>
<dbReference type="GO" id="GO:0006281">
    <property type="term" value="P:DNA repair"/>
    <property type="evidence" value="ECO:0007669"/>
    <property type="project" value="InterPro"/>
</dbReference>
<keyword evidence="8" id="KW-0539">Nucleus</keyword>
<dbReference type="OMA" id="SSHTHEE"/>
<keyword evidence="4" id="KW-0547">Nucleotide-binding</keyword>
<gene>
    <name evidence="11" type="ORF">GUITHDRAFT_42827</name>
</gene>
<dbReference type="KEGG" id="gtt:GUITHDRAFT_42827"/>
<evidence type="ECO:0000256" key="5">
    <source>
        <dbReference type="ARBA" id="ARBA00022763"/>
    </source>
</evidence>
<dbReference type="HOGENOM" id="CLU_000178_9_1_1"/>
<evidence type="ECO:0000259" key="10">
    <source>
        <dbReference type="PROSITE" id="PS51190"/>
    </source>
</evidence>
<dbReference type="SMART" id="SM01343">
    <property type="entry name" value="FATC"/>
    <property type="match status" value="1"/>
</dbReference>
<dbReference type="eggNOG" id="KOG0892">
    <property type="taxonomic scope" value="Eukaryota"/>
</dbReference>
<dbReference type="PaxDb" id="55529-EKX38308"/>
<name>L1IPZ0_GUITC</name>
<dbReference type="InterPro" id="IPR000403">
    <property type="entry name" value="PI3/4_kinase_cat_dom"/>
</dbReference>
<dbReference type="GeneID" id="17294971"/>
<dbReference type="InterPro" id="IPR038980">
    <property type="entry name" value="ATM_plant"/>
</dbReference>
<dbReference type="AlphaFoldDB" id="L1IPZ0"/>
<reference evidence="11 13" key="1">
    <citation type="journal article" date="2012" name="Nature">
        <title>Algal genomes reveal evolutionary mosaicism and the fate of nucleomorphs.</title>
        <authorList>
            <consortium name="DOE Joint Genome Institute"/>
            <person name="Curtis B.A."/>
            <person name="Tanifuji G."/>
            <person name="Burki F."/>
            <person name="Gruber A."/>
            <person name="Irimia M."/>
            <person name="Maruyama S."/>
            <person name="Arias M.C."/>
            <person name="Ball S.G."/>
            <person name="Gile G.H."/>
            <person name="Hirakawa Y."/>
            <person name="Hopkins J.F."/>
            <person name="Kuo A."/>
            <person name="Rensing S.A."/>
            <person name="Schmutz J."/>
            <person name="Symeonidi A."/>
            <person name="Elias M."/>
            <person name="Eveleigh R.J."/>
            <person name="Herman E.K."/>
            <person name="Klute M.J."/>
            <person name="Nakayama T."/>
            <person name="Obornik M."/>
            <person name="Reyes-Prieto A."/>
            <person name="Armbrust E.V."/>
            <person name="Aves S.J."/>
            <person name="Beiko R.G."/>
            <person name="Coutinho P."/>
            <person name="Dacks J.B."/>
            <person name="Durnford D.G."/>
            <person name="Fast N.M."/>
            <person name="Green B.R."/>
            <person name="Grisdale C.J."/>
            <person name="Hempel F."/>
            <person name="Henrissat B."/>
            <person name="Hoppner M.P."/>
            <person name="Ishida K."/>
            <person name="Kim E."/>
            <person name="Koreny L."/>
            <person name="Kroth P.G."/>
            <person name="Liu Y."/>
            <person name="Malik S.B."/>
            <person name="Maier U.G."/>
            <person name="McRose D."/>
            <person name="Mock T."/>
            <person name="Neilson J.A."/>
            <person name="Onodera N.T."/>
            <person name="Poole A.M."/>
            <person name="Pritham E.J."/>
            <person name="Richards T.A."/>
            <person name="Rocap G."/>
            <person name="Roy S.W."/>
            <person name="Sarai C."/>
            <person name="Schaack S."/>
            <person name="Shirato S."/>
            <person name="Slamovits C.H."/>
            <person name="Spencer D.F."/>
            <person name="Suzuki S."/>
            <person name="Worden A.Z."/>
            <person name="Zauner S."/>
            <person name="Barry K."/>
            <person name="Bell C."/>
            <person name="Bharti A.K."/>
            <person name="Crow J.A."/>
            <person name="Grimwood J."/>
            <person name="Kramer R."/>
            <person name="Lindquist E."/>
            <person name="Lucas S."/>
            <person name="Salamov A."/>
            <person name="McFadden G.I."/>
            <person name="Lane C.E."/>
            <person name="Keeling P.J."/>
            <person name="Gray M.W."/>
            <person name="Grigoriev I.V."/>
            <person name="Archibald J.M."/>
        </authorList>
    </citation>
    <scope>NUCLEOTIDE SEQUENCE</scope>
    <source>
        <strain evidence="11 13">CCMP2712</strain>
    </source>
</reference>
<dbReference type="SUPFAM" id="SSF56112">
    <property type="entry name" value="Protein kinase-like (PK-like)"/>
    <property type="match status" value="1"/>
</dbReference>
<dbReference type="PROSITE" id="PS00916">
    <property type="entry name" value="PI3_4_KINASE_2"/>
    <property type="match status" value="1"/>
</dbReference>
<dbReference type="PROSITE" id="PS51190">
    <property type="entry name" value="FATC"/>
    <property type="match status" value="1"/>
</dbReference>
<dbReference type="EnsemblProtists" id="EKX38308">
    <property type="protein sequence ID" value="EKX38308"/>
    <property type="gene ID" value="GUITHDRAFT_42827"/>
</dbReference>
<reference evidence="12" key="3">
    <citation type="submission" date="2015-06" db="UniProtKB">
        <authorList>
            <consortium name="EnsemblProtists"/>
        </authorList>
    </citation>
    <scope>IDENTIFICATION</scope>
</reference>
<dbReference type="OrthoDB" id="381190at2759"/>
<accession>L1IPZ0</accession>
<dbReference type="InterPro" id="IPR018936">
    <property type="entry name" value="PI3/4_kinase_CS"/>
</dbReference>